<dbReference type="AlphaFoldDB" id="K3Z244"/>
<evidence type="ECO:0000256" key="1">
    <source>
        <dbReference type="SAM" id="Phobius"/>
    </source>
</evidence>
<keyword evidence="1" id="KW-1133">Transmembrane helix</keyword>
<dbReference type="Gramene" id="KQL29506">
    <property type="protein sequence ID" value="KQL29506"/>
    <property type="gene ID" value="SETIT_020612mg"/>
</dbReference>
<dbReference type="Proteomes" id="UP000004995">
    <property type="component" value="Unassembled WGS sequence"/>
</dbReference>
<accession>K3Z244</accession>
<keyword evidence="1" id="KW-0812">Transmembrane</keyword>
<reference evidence="3" key="1">
    <citation type="journal article" date="2012" name="Nat. Biotechnol.">
        <title>Reference genome sequence of the model plant Setaria.</title>
        <authorList>
            <person name="Bennetzen J.L."/>
            <person name="Schmutz J."/>
            <person name="Wang H."/>
            <person name="Percifield R."/>
            <person name="Hawkins J."/>
            <person name="Pontaroli A.C."/>
            <person name="Estep M."/>
            <person name="Feng L."/>
            <person name="Vaughn J.N."/>
            <person name="Grimwood J."/>
            <person name="Jenkins J."/>
            <person name="Barry K."/>
            <person name="Lindquist E."/>
            <person name="Hellsten U."/>
            <person name="Deshpande S."/>
            <person name="Wang X."/>
            <person name="Wu X."/>
            <person name="Mitros T."/>
            <person name="Triplett J."/>
            <person name="Yang X."/>
            <person name="Ye C.Y."/>
            <person name="Mauro-Herrera M."/>
            <person name="Wang L."/>
            <person name="Li P."/>
            <person name="Sharma M."/>
            <person name="Sharma R."/>
            <person name="Ronald P.C."/>
            <person name="Panaud O."/>
            <person name="Kellogg E.A."/>
            <person name="Brutnell T.P."/>
            <person name="Doust A.N."/>
            <person name="Tuskan G.A."/>
            <person name="Rokhsar D."/>
            <person name="Devos K.M."/>
        </authorList>
    </citation>
    <scope>NUCLEOTIDE SEQUENCE [LARGE SCALE GENOMIC DNA]</scope>
    <source>
        <strain evidence="3">cv. Yugu1</strain>
    </source>
</reference>
<feature type="transmembrane region" description="Helical" evidence="1">
    <location>
        <begin position="19"/>
        <end position="36"/>
    </location>
</feature>
<keyword evidence="1" id="KW-0472">Membrane</keyword>
<proteinExistence type="predicted"/>
<dbReference type="EMBL" id="AGNK02000276">
    <property type="status" value="NOT_ANNOTATED_CDS"/>
    <property type="molecule type" value="Genomic_DNA"/>
</dbReference>
<dbReference type="InParanoid" id="K3Z244"/>
<sequence length="42" mass="4727">MKHNVLCADTHANGSLRDYNLHVILYVVLCSLNFHIDSLLSS</sequence>
<dbReference type="HOGENOM" id="CLU_3261423_0_0_1"/>
<protein>
    <submittedName>
        <fullName evidence="2">Uncharacterized protein</fullName>
    </submittedName>
</protein>
<name>K3Z244_SETIT</name>
<organism evidence="2 3">
    <name type="scientific">Setaria italica</name>
    <name type="common">Foxtail millet</name>
    <name type="synonym">Panicum italicum</name>
    <dbReference type="NCBI Taxonomy" id="4555"/>
    <lineage>
        <taxon>Eukaryota</taxon>
        <taxon>Viridiplantae</taxon>
        <taxon>Streptophyta</taxon>
        <taxon>Embryophyta</taxon>
        <taxon>Tracheophyta</taxon>
        <taxon>Spermatophyta</taxon>
        <taxon>Magnoliopsida</taxon>
        <taxon>Liliopsida</taxon>
        <taxon>Poales</taxon>
        <taxon>Poaceae</taxon>
        <taxon>PACMAD clade</taxon>
        <taxon>Panicoideae</taxon>
        <taxon>Panicodae</taxon>
        <taxon>Paniceae</taxon>
        <taxon>Cenchrinae</taxon>
        <taxon>Setaria</taxon>
    </lineage>
</organism>
<evidence type="ECO:0000313" key="3">
    <source>
        <dbReference type="Proteomes" id="UP000004995"/>
    </source>
</evidence>
<evidence type="ECO:0000313" key="2">
    <source>
        <dbReference type="EnsemblPlants" id="KQL29506"/>
    </source>
</evidence>
<keyword evidence="3" id="KW-1185">Reference proteome</keyword>
<reference evidence="2" key="2">
    <citation type="submission" date="2018-08" db="UniProtKB">
        <authorList>
            <consortium name="EnsemblPlants"/>
        </authorList>
    </citation>
    <scope>IDENTIFICATION</scope>
    <source>
        <strain evidence="2">Yugu1</strain>
    </source>
</reference>
<dbReference type="EnsemblPlants" id="KQL29506">
    <property type="protein sequence ID" value="KQL29506"/>
    <property type="gene ID" value="SETIT_020612mg"/>
</dbReference>